<accession>A0A068NJ64</accession>
<dbReference type="HOGENOM" id="CLU_2934711_0_0_0"/>
<feature type="region of interest" description="Disordered" evidence="1">
    <location>
        <begin position="24"/>
        <end position="60"/>
    </location>
</feature>
<dbReference type="EMBL" id="CP007139">
    <property type="protein sequence ID" value="AIE83633.1"/>
    <property type="molecule type" value="Genomic_DNA"/>
</dbReference>
<organism evidence="3 4">
    <name type="scientific">Fimbriimonas ginsengisoli Gsoil 348</name>
    <dbReference type="NCBI Taxonomy" id="661478"/>
    <lineage>
        <taxon>Bacteria</taxon>
        <taxon>Bacillati</taxon>
        <taxon>Armatimonadota</taxon>
        <taxon>Fimbriimonadia</taxon>
        <taxon>Fimbriimonadales</taxon>
        <taxon>Fimbriimonadaceae</taxon>
        <taxon>Fimbriimonas</taxon>
    </lineage>
</organism>
<name>A0A068NJ64_FIMGI</name>
<protein>
    <recommendedName>
        <fullName evidence="5">Lipoprotein</fullName>
    </recommendedName>
</protein>
<feature type="chain" id="PRO_5001651737" description="Lipoprotein" evidence="2">
    <location>
        <begin position="21"/>
        <end position="60"/>
    </location>
</feature>
<gene>
    <name evidence="3" type="ORF">OP10G_0265</name>
</gene>
<dbReference type="PROSITE" id="PS51257">
    <property type="entry name" value="PROKAR_LIPOPROTEIN"/>
    <property type="match status" value="1"/>
</dbReference>
<evidence type="ECO:0008006" key="5">
    <source>
        <dbReference type="Google" id="ProtNLM"/>
    </source>
</evidence>
<reference evidence="3 4" key="1">
    <citation type="journal article" date="2014" name="PLoS ONE">
        <title>The first complete genome sequence of the class fimbriimonadia in the phylum armatimonadetes.</title>
        <authorList>
            <person name="Hu Z.Y."/>
            <person name="Wang Y.Z."/>
            <person name="Im W.T."/>
            <person name="Wang S.Y."/>
            <person name="Zhao G.P."/>
            <person name="Zheng H.J."/>
            <person name="Quan Z.X."/>
        </authorList>
    </citation>
    <scope>NUCLEOTIDE SEQUENCE [LARGE SCALE GENOMIC DNA]</scope>
    <source>
        <strain evidence="3">Gsoil 348</strain>
    </source>
</reference>
<evidence type="ECO:0000256" key="1">
    <source>
        <dbReference type="SAM" id="MobiDB-lite"/>
    </source>
</evidence>
<keyword evidence="4" id="KW-1185">Reference proteome</keyword>
<dbReference type="STRING" id="661478.OP10G_0265"/>
<dbReference type="AlphaFoldDB" id="A0A068NJ64"/>
<keyword evidence="2" id="KW-0732">Signal</keyword>
<feature type="compositionally biased region" description="Pro residues" evidence="1">
    <location>
        <begin position="32"/>
        <end position="47"/>
    </location>
</feature>
<dbReference type="RefSeq" id="WP_025227698.1">
    <property type="nucleotide sequence ID" value="NZ_CP007139.1"/>
</dbReference>
<evidence type="ECO:0000256" key="2">
    <source>
        <dbReference type="SAM" id="SignalP"/>
    </source>
</evidence>
<evidence type="ECO:0000313" key="4">
    <source>
        <dbReference type="Proteomes" id="UP000027982"/>
    </source>
</evidence>
<dbReference type="Proteomes" id="UP000027982">
    <property type="component" value="Chromosome"/>
</dbReference>
<sequence>MKLRKQWVISVGILVLSMVAAGGCQPAEEPSNSPPPIKPGSIPPPSDLPAGMVKGGKGRK</sequence>
<evidence type="ECO:0000313" key="3">
    <source>
        <dbReference type="EMBL" id="AIE83633.1"/>
    </source>
</evidence>
<proteinExistence type="predicted"/>
<feature type="signal peptide" evidence="2">
    <location>
        <begin position="1"/>
        <end position="20"/>
    </location>
</feature>
<dbReference type="KEGG" id="fgi:OP10G_0265"/>